<dbReference type="PANTHER" id="PTHR16515:SF49">
    <property type="entry name" value="GASTRULA ZINC FINGER PROTEIN XLCGF49.1-LIKE-RELATED"/>
    <property type="match status" value="1"/>
</dbReference>
<dbReference type="InterPro" id="IPR036236">
    <property type="entry name" value="Znf_C2H2_sf"/>
</dbReference>
<keyword evidence="6" id="KW-0539">Nucleus</keyword>
<keyword evidence="3" id="KW-0677">Repeat</keyword>
<gene>
    <name evidence="9" type="ORF">GCK32_000750</name>
</gene>
<dbReference type="EMBL" id="WIXE01000938">
    <property type="protein sequence ID" value="KAK5986176.1"/>
    <property type="molecule type" value="Genomic_DNA"/>
</dbReference>
<evidence type="ECO:0000313" key="9">
    <source>
        <dbReference type="EMBL" id="KAK5986176.1"/>
    </source>
</evidence>
<dbReference type="FunFam" id="3.30.160.60:FF:000512">
    <property type="entry name" value="zinc finger protein 197 isoform X1"/>
    <property type="match status" value="1"/>
</dbReference>
<reference evidence="9 10" key="1">
    <citation type="submission" date="2019-10" db="EMBL/GenBank/DDBJ databases">
        <title>Assembly and Annotation for the nematode Trichostrongylus colubriformis.</title>
        <authorList>
            <person name="Martin J."/>
        </authorList>
    </citation>
    <scope>NUCLEOTIDE SEQUENCE [LARGE SCALE GENOMIC DNA]</scope>
    <source>
        <strain evidence="9">G859</strain>
        <tissue evidence="9">Whole worm</tissue>
    </source>
</reference>
<evidence type="ECO:0000256" key="1">
    <source>
        <dbReference type="ARBA" id="ARBA00004123"/>
    </source>
</evidence>
<comment type="caution">
    <text evidence="9">The sequence shown here is derived from an EMBL/GenBank/DDBJ whole genome shotgun (WGS) entry which is preliminary data.</text>
</comment>
<dbReference type="PANTHER" id="PTHR16515">
    <property type="entry name" value="PR DOMAIN ZINC FINGER PROTEIN"/>
    <property type="match status" value="1"/>
</dbReference>
<dbReference type="GO" id="GO:0010468">
    <property type="term" value="P:regulation of gene expression"/>
    <property type="evidence" value="ECO:0007669"/>
    <property type="project" value="TreeGrafter"/>
</dbReference>
<dbReference type="FunFam" id="3.30.160.60:FF:000634">
    <property type="entry name" value="Zinc finger X-chromosomal protein"/>
    <property type="match status" value="1"/>
</dbReference>
<dbReference type="InterPro" id="IPR013087">
    <property type="entry name" value="Znf_C2H2_type"/>
</dbReference>
<proteinExistence type="predicted"/>
<evidence type="ECO:0000256" key="6">
    <source>
        <dbReference type="ARBA" id="ARBA00023242"/>
    </source>
</evidence>
<dbReference type="Gene3D" id="3.30.160.60">
    <property type="entry name" value="Classic Zinc Finger"/>
    <property type="match status" value="3"/>
</dbReference>
<dbReference type="Pfam" id="PF00096">
    <property type="entry name" value="zf-C2H2"/>
    <property type="match status" value="2"/>
</dbReference>
<feature type="domain" description="C2H2-type" evidence="8">
    <location>
        <begin position="161"/>
        <end position="188"/>
    </location>
</feature>
<dbReference type="SUPFAM" id="SSF57667">
    <property type="entry name" value="beta-beta-alpha zinc fingers"/>
    <property type="match status" value="2"/>
</dbReference>
<evidence type="ECO:0000256" key="3">
    <source>
        <dbReference type="ARBA" id="ARBA00022737"/>
    </source>
</evidence>
<dbReference type="PROSITE" id="PS00028">
    <property type="entry name" value="ZINC_FINGER_C2H2_1"/>
    <property type="match status" value="3"/>
</dbReference>
<evidence type="ECO:0000259" key="8">
    <source>
        <dbReference type="PROSITE" id="PS50157"/>
    </source>
</evidence>
<dbReference type="PROSITE" id="PS50157">
    <property type="entry name" value="ZINC_FINGER_C2H2_2"/>
    <property type="match status" value="3"/>
</dbReference>
<evidence type="ECO:0000256" key="5">
    <source>
        <dbReference type="ARBA" id="ARBA00022833"/>
    </source>
</evidence>
<dbReference type="FunFam" id="3.30.160.60:FF:001182">
    <property type="entry name" value="Zinc finger, C2H2 type"/>
    <property type="match status" value="1"/>
</dbReference>
<evidence type="ECO:0000313" key="10">
    <source>
        <dbReference type="Proteomes" id="UP001331761"/>
    </source>
</evidence>
<keyword evidence="10" id="KW-1185">Reference proteome</keyword>
<feature type="domain" description="C2H2-type" evidence="8">
    <location>
        <begin position="189"/>
        <end position="216"/>
    </location>
</feature>
<keyword evidence="4 7" id="KW-0863">Zinc-finger</keyword>
<dbReference type="GO" id="GO:0008270">
    <property type="term" value="F:zinc ion binding"/>
    <property type="evidence" value="ECO:0007669"/>
    <property type="project" value="UniProtKB-KW"/>
</dbReference>
<dbReference type="SMART" id="SM00355">
    <property type="entry name" value="ZnF_C2H2"/>
    <property type="match status" value="3"/>
</dbReference>
<accession>A0AAN8IU92</accession>
<sequence>MQHKELWLTLRLARKRHLLRRSFRQWMAGLKNSTCFLIDSILREEKNLEGTLFPEKSVILCRSAVKIQKPLLVTPYYYFSKLQLMQQLIRSGASALMRIQYNSPSDSDRDISHCQAPPFRTARSVGRGNPKRHRCDVCYKTFSRSNTLITHKRIHTGEKPFKCDHCGRAFRQPGNLTRHCLTHTTVKPYVCVQCEKAFNRASNLHTHMRTHGENKCVKNY</sequence>
<organism evidence="9 10">
    <name type="scientific">Trichostrongylus colubriformis</name>
    <name type="common">Black scour worm</name>
    <dbReference type="NCBI Taxonomy" id="6319"/>
    <lineage>
        <taxon>Eukaryota</taxon>
        <taxon>Metazoa</taxon>
        <taxon>Ecdysozoa</taxon>
        <taxon>Nematoda</taxon>
        <taxon>Chromadorea</taxon>
        <taxon>Rhabditida</taxon>
        <taxon>Rhabditina</taxon>
        <taxon>Rhabditomorpha</taxon>
        <taxon>Strongyloidea</taxon>
        <taxon>Trichostrongylidae</taxon>
        <taxon>Trichostrongylus</taxon>
    </lineage>
</organism>
<keyword evidence="2" id="KW-0479">Metal-binding</keyword>
<keyword evidence="5" id="KW-0862">Zinc</keyword>
<dbReference type="GO" id="GO:0005634">
    <property type="term" value="C:nucleus"/>
    <property type="evidence" value="ECO:0007669"/>
    <property type="project" value="UniProtKB-SubCell"/>
</dbReference>
<evidence type="ECO:0000256" key="2">
    <source>
        <dbReference type="ARBA" id="ARBA00022723"/>
    </source>
</evidence>
<feature type="domain" description="C2H2-type" evidence="8">
    <location>
        <begin position="133"/>
        <end position="160"/>
    </location>
</feature>
<evidence type="ECO:0000256" key="7">
    <source>
        <dbReference type="PROSITE-ProRule" id="PRU00042"/>
    </source>
</evidence>
<dbReference type="Proteomes" id="UP001331761">
    <property type="component" value="Unassembled WGS sequence"/>
</dbReference>
<dbReference type="AlphaFoldDB" id="A0AAN8IU92"/>
<dbReference type="InterPro" id="IPR050331">
    <property type="entry name" value="Zinc_finger"/>
</dbReference>
<protein>
    <submittedName>
        <fullName evidence="9">Zinc finger C2H2 type</fullName>
    </submittedName>
</protein>
<evidence type="ECO:0000256" key="4">
    <source>
        <dbReference type="ARBA" id="ARBA00022771"/>
    </source>
</evidence>
<name>A0AAN8IU92_TRICO</name>
<dbReference type="Pfam" id="PF13912">
    <property type="entry name" value="zf-C2H2_6"/>
    <property type="match status" value="1"/>
</dbReference>
<comment type="subcellular location">
    <subcellularLocation>
        <location evidence="1">Nucleus</location>
    </subcellularLocation>
</comment>